<proteinExistence type="predicted"/>
<name>A0A9P5NBX8_GYMJU</name>
<comment type="caution">
    <text evidence="1">The sequence shown here is derived from an EMBL/GenBank/DDBJ whole genome shotgun (WGS) entry which is preliminary data.</text>
</comment>
<dbReference type="Proteomes" id="UP000724874">
    <property type="component" value="Unassembled WGS sequence"/>
</dbReference>
<protein>
    <submittedName>
        <fullName evidence="1">Uncharacterized protein</fullName>
    </submittedName>
</protein>
<dbReference type="AlphaFoldDB" id="A0A9P5NBX8"/>
<evidence type="ECO:0000313" key="2">
    <source>
        <dbReference type="Proteomes" id="UP000724874"/>
    </source>
</evidence>
<sequence>MDLQWVYERSNNMQGDEDTEGTHKWFEGASPPPLTPVYQASLLAAYSAPISSPPKHSVTQNQMSSFMYSEYIRKVFATSICQCAHHVALFDSIDQQKWQRGTKWDVNEVVESCEHVVQGVCEVAEGDVVGFTFTQGMLDTNTVFCLIFASSGT</sequence>
<gene>
    <name evidence="1" type="ORF">CPB84DRAFT_1752296</name>
</gene>
<evidence type="ECO:0000313" key="1">
    <source>
        <dbReference type="EMBL" id="KAF8876996.1"/>
    </source>
</evidence>
<reference evidence="1" key="1">
    <citation type="submission" date="2020-11" db="EMBL/GenBank/DDBJ databases">
        <authorList>
            <consortium name="DOE Joint Genome Institute"/>
            <person name="Ahrendt S."/>
            <person name="Riley R."/>
            <person name="Andreopoulos W."/>
            <person name="LaButti K."/>
            <person name="Pangilinan J."/>
            <person name="Ruiz-duenas F.J."/>
            <person name="Barrasa J.M."/>
            <person name="Sanchez-Garcia M."/>
            <person name="Camarero S."/>
            <person name="Miyauchi S."/>
            <person name="Serrano A."/>
            <person name="Linde D."/>
            <person name="Babiker R."/>
            <person name="Drula E."/>
            <person name="Ayuso-Fernandez I."/>
            <person name="Pacheco R."/>
            <person name="Padilla G."/>
            <person name="Ferreira P."/>
            <person name="Barriuso J."/>
            <person name="Kellner H."/>
            <person name="Castanera R."/>
            <person name="Alfaro M."/>
            <person name="Ramirez L."/>
            <person name="Pisabarro A.G."/>
            <person name="Kuo A."/>
            <person name="Tritt A."/>
            <person name="Lipzen A."/>
            <person name="He G."/>
            <person name="Yan M."/>
            <person name="Ng V."/>
            <person name="Cullen D."/>
            <person name="Martin F."/>
            <person name="Rosso M.-N."/>
            <person name="Henrissat B."/>
            <person name="Hibbett D."/>
            <person name="Martinez A.T."/>
            <person name="Grigoriev I.V."/>
        </authorList>
    </citation>
    <scope>NUCLEOTIDE SEQUENCE</scope>
    <source>
        <strain evidence="1">AH 44721</strain>
    </source>
</reference>
<dbReference type="EMBL" id="JADNYJ010000176">
    <property type="protein sequence ID" value="KAF8876996.1"/>
    <property type="molecule type" value="Genomic_DNA"/>
</dbReference>
<keyword evidence="2" id="KW-1185">Reference proteome</keyword>
<accession>A0A9P5NBX8</accession>
<organism evidence="1 2">
    <name type="scientific">Gymnopilus junonius</name>
    <name type="common">Spectacular rustgill mushroom</name>
    <name type="synonym">Gymnopilus spectabilis subsp. junonius</name>
    <dbReference type="NCBI Taxonomy" id="109634"/>
    <lineage>
        <taxon>Eukaryota</taxon>
        <taxon>Fungi</taxon>
        <taxon>Dikarya</taxon>
        <taxon>Basidiomycota</taxon>
        <taxon>Agaricomycotina</taxon>
        <taxon>Agaricomycetes</taxon>
        <taxon>Agaricomycetidae</taxon>
        <taxon>Agaricales</taxon>
        <taxon>Agaricineae</taxon>
        <taxon>Hymenogastraceae</taxon>
        <taxon>Gymnopilus</taxon>
    </lineage>
</organism>